<accession>A0AAV4SS90</accession>
<dbReference type="GO" id="GO:0071013">
    <property type="term" value="C:catalytic step 2 spliceosome"/>
    <property type="evidence" value="ECO:0007669"/>
    <property type="project" value="TreeGrafter"/>
</dbReference>
<dbReference type="SMART" id="SM00360">
    <property type="entry name" value="RRM"/>
    <property type="match status" value="2"/>
</dbReference>
<evidence type="ECO:0000256" key="2">
    <source>
        <dbReference type="PROSITE-ProRule" id="PRU00176"/>
    </source>
</evidence>
<feature type="domain" description="RRM" evidence="3">
    <location>
        <begin position="291"/>
        <end position="369"/>
    </location>
</feature>
<dbReference type="InterPro" id="IPR051847">
    <property type="entry name" value="RNA_proc/Spliceosome_comp"/>
</dbReference>
<dbReference type="GO" id="GO:0071011">
    <property type="term" value="C:precatalytic spliceosome"/>
    <property type="evidence" value="ECO:0007669"/>
    <property type="project" value="TreeGrafter"/>
</dbReference>
<dbReference type="SUPFAM" id="SSF54928">
    <property type="entry name" value="RNA-binding domain, RBD"/>
    <property type="match status" value="1"/>
</dbReference>
<organism evidence="4 5">
    <name type="scientific">Caerostris extrusa</name>
    <name type="common">Bark spider</name>
    <name type="synonym">Caerostris bankana</name>
    <dbReference type="NCBI Taxonomy" id="172846"/>
    <lineage>
        <taxon>Eukaryota</taxon>
        <taxon>Metazoa</taxon>
        <taxon>Ecdysozoa</taxon>
        <taxon>Arthropoda</taxon>
        <taxon>Chelicerata</taxon>
        <taxon>Arachnida</taxon>
        <taxon>Araneae</taxon>
        <taxon>Araneomorphae</taxon>
        <taxon>Entelegynae</taxon>
        <taxon>Araneoidea</taxon>
        <taxon>Araneidae</taxon>
        <taxon>Caerostris</taxon>
    </lineage>
</organism>
<dbReference type="AlphaFoldDB" id="A0AAV4SS90"/>
<dbReference type="GO" id="GO:0000398">
    <property type="term" value="P:mRNA splicing, via spliceosome"/>
    <property type="evidence" value="ECO:0007669"/>
    <property type="project" value="TreeGrafter"/>
</dbReference>
<gene>
    <name evidence="4" type="primary">AVEN_225813_1</name>
    <name evidence="4" type="ORF">CEXT_99821</name>
</gene>
<proteinExistence type="predicted"/>
<reference evidence="4 5" key="1">
    <citation type="submission" date="2021-06" db="EMBL/GenBank/DDBJ databases">
        <title>Caerostris extrusa draft genome.</title>
        <authorList>
            <person name="Kono N."/>
            <person name="Arakawa K."/>
        </authorList>
    </citation>
    <scope>NUCLEOTIDE SEQUENCE [LARGE SCALE GENOMIC DNA]</scope>
</reference>
<name>A0AAV4SS90_CAEEX</name>
<keyword evidence="5" id="KW-1185">Reference proteome</keyword>
<dbReference type="PROSITE" id="PS50102">
    <property type="entry name" value="RRM"/>
    <property type="match status" value="2"/>
</dbReference>
<evidence type="ECO:0000256" key="1">
    <source>
        <dbReference type="ARBA" id="ARBA00022884"/>
    </source>
</evidence>
<protein>
    <recommendedName>
        <fullName evidence="3">RRM domain-containing protein</fullName>
    </recommendedName>
</protein>
<dbReference type="EMBL" id="BPLR01010112">
    <property type="protein sequence ID" value="GIY36960.1"/>
    <property type="molecule type" value="Genomic_DNA"/>
</dbReference>
<dbReference type="InterPro" id="IPR035979">
    <property type="entry name" value="RBD_domain_sf"/>
</dbReference>
<dbReference type="Proteomes" id="UP001054945">
    <property type="component" value="Unassembled WGS sequence"/>
</dbReference>
<dbReference type="GO" id="GO:0003723">
    <property type="term" value="F:RNA binding"/>
    <property type="evidence" value="ECO:0007669"/>
    <property type="project" value="UniProtKB-UniRule"/>
</dbReference>
<dbReference type="GO" id="GO:0005686">
    <property type="term" value="C:U2 snRNP"/>
    <property type="evidence" value="ECO:0007669"/>
    <property type="project" value="TreeGrafter"/>
</dbReference>
<dbReference type="PANTHER" id="PTHR45880:SF1">
    <property type="entry name" value="RNA-BINDING MOTIF PROTEIN, X-LINKED 2"/>
    <property type="match status" value="1"/>
</dbReference>
<dbReference type="InterPro" id="IPR012677">
    <property type="entry name" value="Nucleotide-bd_a/b_plait_sf"/>
</dbReference>
<sequence length="384" mass="44198">MSCKVYVGNYPANFVEMDIFNLFKEFEGIEMIGFFRKDSKCYSFLKCLNQDQLFNIITTKHHTDVCGRTLIVRAADVEVQKEIEKYLLKNNRNELHSKNTFNVSKIQSDAGYNLSNNYPQKQFSTPESRISKQTGCHSAFYDCKRSAEDTEKLSHVNTRQDHFEYSDLTFRNQLTDFSKPVIPNVFGDIEQKEINYSSFSDSQKCSPIKHAKIKNNVTNQKSICDRFCTKSTSKYSSYNNQNLTSVSHHSEYDEKKKQIHSRSSISYSQETNNCSEISPLNDFKAFRPNLSFVSVLNFPLGLQQKDLYTLFSDFNPVNVIMVCNQARSDRKPTEAIVCFRREQDATNAILTLDNTVYNGRIILVTDSVDAAVVSELLHFGRIKK</sequence>
<evidence type="ECO:0000259" key="3">
    <source>
        <dbReference type="PROSITE" id="PS50102"/>
    </source>
</evidence>
<dbReference type="CDD" id="cd00590">
    <property type="entry name" value="RRM_SF"/>
    <property type="match status" value="1"/>
</dbReference>
<dbReference type="Pfam" id="PF00076">
    <property type="entry name" value="RRM_1"/>
    <property type="match status" value="1"/>
</dbReference>
<feature type="domain" description="RRM" evidence="3">
    <location>
        <begin position="3"/>
        <end position="77"/>
    </location>
</feature>
<evidence type="ECO:0000313" key="4">
    <source>
        <dbReference type="EMBL" id="GIY36960.1"/>
    </source>
</evidence>
<dbReference type="PANTHER" id="PTHR45880">
    <property type="entry name" value="RNA-BINDING MOTIF PROTEIN, X-LINKED 2"/>
    <property type="match status" value="1"/>
</dbReference>
<dbReference type="InterPro" id="IPR000504">
    <property type="entry name" value="RRM_dom"/>
</dbReference>
<comment type="caution">
    <text evidence="4">The sequence shown here is derived from an EMBL/GenBank/DDBJ whole genome shotgun (WGS) entry which is preliminary data.</text>
</comment>
<evidence type="ECO:0000313" key="5">
    <source>
        <dbReference type="Proteomes" id="UP001054945"/>
    </source>
</evidence>
<dbReference type="Gene3D" id="3.30.70.330">
    <property type="match status" value="2"/>
</dbReference>
<keyword evidence="1 2" id="KW-0694">RNA-binding</keyword>